<dbReference type="Gene3D" id="3.40.50.1820">
    <property type="entry name" value="alpha/beta hydrolase"/>
    <property type="match status" value="1"/>
</dbReference>
<dbReference type="GeneID" id="63835748"/>
<organism evidence="4 5">
    <name type="scientific">Cryphonectria parasitica (strain ATCC 38755 / EP155)</name>
    <dbReference type="NCBI Taxonomy" id="660469"/>
    <lineage>
        <taxon>Eukaryota</taxon>
        <taxon>Fungi</taxon>
        <taxon>Dikarya</taxon>
        <taxon>Ascomycota</taxon>
        <taxon>Pezizomycotina</taxon>
        <taxon>Sordariomycetes</taxon>
        <taxon>Sordariomycetidae</taxon>
        <taxon>Diaporthales</taxon>
        <taxon>Cryphonectriaceae</taxon>
        <taxon>Cryphonectria-Endothia species complex</taxon>
        <taxon>Cryphonectria</taxon>
    </lineage>
</organism>
<accession>A0A9P4YC34</accession>
<dbReference type="InterPro" id="IPR029058">
    <property type="entry name" value="AB_hydrolase_fold"/>
</dbReference>
<protein>
    <recommendedName>
        <fullName evidence="3">Kynurenine formamidase</fullName>
        <shortName evidence="3">KFA</shortName>
        <shortName evidence="3">KFase</shortName>
        <ecNumber evidence="3">3.5.1.9</ecNumber>
    </recommendedName>
    <alternativeName>
        <fullName evidence="3">Arylformamidase</fullName>
    </alternativeName>
    <alternativeName>
        <fullName evidence="3">N-formylkynurenine formamidase</fullName>
        <shortName evidence="3">FKF</shortName>
    </alternativeName>
</protein>
<comment type="caution">
    <text evidence="4">The sequence shown here is derived from an EMBL/GenBank/DDBJ whole genome shotgun (WGS) entry which is preliminary data.</text>
</comment>
<comment type="domain">
    <text evidence="3">The main chain amide nitrogen atoms of the second glycine and its adjacent residue in the HGGXW motif define the oxyanion hole, and stabilize the oxyanion that forms during the nucleophilic attack by the catalytic serine during substrate cleavage.</text>
</comment>
<comment type="pathway">
    <text evidence="3">Amino-acid degradation; L-tryptophan degradation via kynurenine pathway; L-kynurenine from L-tryptophan: step 2/2.</text>
</comment>
<dbReference type="Proteomes" id="UP000803844">
    <property type="component" value="Unassembled WGS sequence"/>
</dbReference>
<evidence type="ECO:0000256" key="1">
    <source>
        <dbReference type="ARBA" id="ARBA00022801"/>
    </source>
</evidence>
<comment type="catalytic activity">
    <reaction evidence="3">
        <text>N-formyl-L-kynurenine + H2O = L-kynurenine + formate + H(+)</text>
        <dbReference type="Rhea" id="RHEA:13009"/>
        <dbReference type="ChEBI" id="CHEBI:15377"/>
        <dbReference type="ChEBI" id="CHEBI:15378"/>
        <dbReference type="ChEBI" id="CHEBI:15740"/>
        <dbReference type="ChEBI" id="CHEBI:57959"/>
        <dbReference type="ChEBI" id="CHEBI:58629"/>
        <dbReference type="EC" id="3.5.1.9"/>
    </reaction>
</comment>
<feature type="active site" evidence="3">
    <location>
        <position position="281"/>
    </location>
</feature>
<dbReference type="GO" id="GO:0019441">
    <property type="term" value="P:L-tryptophan catabolic process to kynurenine"/>
    <property type="evidence" value="ECO:0007669"/>
    <property type="project" value="UniProtKB-UniRule"/>
</dbReference>
<comment type="subunit">
    <text evidence="3">Homodimer.</text>
</comment>
<dbReference type="InterPro" id="IPR027519">
    <property type="entry name" value="KFase_ver/fungi-typ"/>
</dbReference>
<evidence type="ECO:0000256" key="2">
    <source>
        <dbReference type="ARBA" id="ARBA00023079"/>
    </source>
</evidence>
<evidence type="ECO:0000256" key="3">
    <source>
        <dbReference type="HAMAP-Rule" id="MF_03014"/>
    </source>
</evidence>
<dbReference type="OrthoDB" id="420264at2759"/>
<dbReference type="RefSeq" id="XP_040781698.1">
    <property type="nucleotide sequence ID" value="XM_040918619.1"/>
</dbReference>
<evidence type="ECO:0000313" key="4">
    <source>
        <dbReference type="EMBL" id="KAF3770737.1"/>
    </source>
</evidence>
<dbReference type="SUPFAM" id="SSF53474">
    <property type="entry name" value="alpha/beta-Hydrolases"/>
    <property type="match status" value="1"/>
</dbReference>
<comment type="function">
    <text evidence="3">Catalyzes the hydrolysis of N-formyl-L-kynurenine to L-kynurenine, the second step in the kynurenine pathway of tryptophan degradation. Kynurenine may be further oxidized to nicotinic acid, NAD(H) and NADP(H). Required for elimination of toxic metabolites.</text>
</comment>
<feature type="active site" evidence="3">
    <location>
        <position position="248"/>
    </location>
</feature>
<dbReference type="InterPro" id="IPR050300">
    <property type="entry name" value="GDXG_lipolytic_enzyme"/>
</dbReference>
<keyword evidence="1 3" id="KW-0378">Hydrolase</keyword>
<dbReference type="AlphaFoldDB" id="A0A9P4YC34"/>
<dbReference type="GO" id="GO:0034354">
    <property type="term" value="P:'de novo' NAD+ biosynthetic process from L-tryptophan"/>
    <property type="evidence" value="ECO:0007669"/>
    <property type="project" value="UniProtKB-UniRule"/>
</dbReference>
<name>A0A9P4YC34_CRYP1</name>
<evidence type="ECO:0000313" key="5">
    <source>
        <dbReference type="Proteomes" id="UP000803844"/>
    </source>
</evidence>
<reference evidence="4" key="1">
    <citation type="journal article" date="2020" name="Phytopathology">
        <title>Genome sequence of the chestnut blight fungus Cryphonectria parasitica EP155: A fundamental resource for an archetypical invasive plant pathogen.</title>
        <authorList>
            <person name="Crouch J.A."/>
            <person name="Dawe A."/>
            <person name="Aerts A."/>
            <person name="Barry K."/>
            <person name="Churchill A.C.L."/>
            <person name="Grimwood J."/>
            <person name="Hillman B."/>
            <person name="Milgroom M.G."/>
            <person name="Pangilinan J."/>
            <person name="Smith M."/>
            <person name="Salamov A."/>
            <person name="Schmutz J."/>
            <person name="Yadav J."/>
            <person name="Grigoriev I.V."/>
            <person name="Nuss D."/>
        </authorList>
    </citation>
    <scope>NUCLEOTIDE SEQUENCE</scope>
    <source>
        <strain evidence="4">EP155</strain>
    </source>
</reference>
<proteinExistence type="inferred from homology"/>
<dbReference type="PANTHER" id="PTHR48081:SF33">
    <property type="entry name" value="KYNURENINE FORMAMIDASE"/>
    <property type="match status" value="1"/>
</dbReference>
<dbReference type="PANTHER" id="PTHR48081">
    <property type="entry name" value="AB HYDROLASE SUPERFAMILY PROTEIN C4A8.06C"/>
    <property type="match status" value="1"/>
</dbReference>
<gene>
    <name evidence="4" type="ORF">M406DRAFT_285488</name>
</gene>
<keyword evidence="2 3" id="KW-0823">Tryptophan catabolism</keyword>
<feature type="active site" description="Nucleophile" evidence="3">
    <location>
        <position position="151"/>
    </location>
</feature>
<dbReference type="EMBL" id="MU032344">
    <property type="protein sequence ID" value="KAF3770737.1"/>
    <property type="molecule type" value="Genomic_DNA"/>
</dbReference>
<keyword evidence="5" id="KW-1185">Reference proteome</keyword>
<feature type="short sequence motif" description="HGGXW" evidence="3">
    <location>
        <begin position="47"/>
        <end position="51"/>
    </location>
</feature>
<dbReference type="EC" id="3.5.1.9" evidence="3"/>
<dbReference type="HAMAP" id="MF_03014">
    <property type="entry name" value="KFase"/>
    <property type="match status" value="1"/>
</dbReference>
<dbReference type="GO" id="GO:0004061">
    <property type="term" value="F:arylformamidase activity"/>
    <property type="evidence" value="ECO:0007669"/>
    <property type="project" value="UniProtKB-UniRule"/>
</dbReference>
<comment type="similarity">
    <text evidence="3">Belongs to the kynurenine formamidase family.</text>
</comment>
<sequence>MAASLERTEYFYGSENALQNVAVWEFPKDQVEEAPLGKTKYWLIFLHGGAWRDPRATFNEAEPTINALLDPSHPAHIPHPSSRIAAFASINYRLSPHPEYVQDEASTPSFARRAARHPDHLVDALSGLRFLQHKFGGSAAPASRYVLFGHSAGGFLGYQVLVREAARDRFADLAPPTAVVGFEGIYDLVGLNGRMEGNYTGFMEAAFGPDEGGGWARASPATTAGQSFGAWGGAGAGRLAVLAHSPGDELVDMADCDAMEARLKADGVANVKVYRDLKGGHFEVLGDGSFARVLKETLEELESMEKA</sequence>